<comment type="similarity">
    <text evidence="2">Belongs to the ACDP family.</text>
</comment>
<evidence type="ECO:0000256" key="8">
    <source>
        <dbReference type="PROSITE-ProRule" id="PRU01193"/>
    </source>
</evidence>
<feature type="domain" description="CNNM transmembrane" evidence="13">
    <location>
        <begin position="162"/>
        <end position="339"/>
    </location>
</feature>
<feature type="transmembrane region" description="Helical" evidence="10">
    <location>
        <begin position="224"/>
        <end position="245"/>
    </location>
</feature>
<evidence type="ECO:0000259" key="13">
    <source>
        <dbReference type="PROSITE" id="PS51846"/>
    </source>
</evidence>
<feature type="region of interest" description="Disordered" evidence="9">
    <location>
        <begin position="724"/>
        <end position="759"/>
    </location>
</feature>
<dbReference type="GO" id="GO:0022857">
    <property type="term" value="F:transmembrane transporter activity"/>
    <property type="evidence" value="ECO:0007669"/>
    <property type="project" value="TreeGrafter"/>
</dbReference>
<feature type="chain" id="PRO_5003190796" description="CNNM transmembrane domain-containing protein" evidence="11">
    <location>
        <begin position="20"/>
        <end position="759"/>
    </location>
</feature>
<feature type="region of interest" description="Disordered" evidence="9">
    <location>
        <begin position="657"/>
        <end position="679"/>
    </location>
</feature>
<dbReference type="GO" id="GO:0010960">
    <property type="term" value="P:magnesium ion homeostasis"/>
    <property type="evidence" value="ECO:0007669"/>
    <property type="project" value="InterPro"/>
</dbReference>
<reference evidence="14" key="1">
    <citation type="journal article" date="2010" name="Science">
        <title>Plasticity of animal genome architecture unmasked by rapid evolution of a pelagic tunicate.</title>
        <authorList>
            <person name="Denoeud F."/>
            <person name="Henriet S."/>
            <person name="Mungpakdee S."/>
            <person name="Aury J.M."/>
            <person name="Da Silva C."/>
            <person name="Brinkmann H."/>
            <person name="Mikhaleva J."/>
            <person name="Olsen L.C."/>
            <person name="Jubin C."/>
            <person name="Canestro C."/>
            <person name="Bouquet J.M."/>
            <person name="Danks G."/>
            <person name="Poulain J."/>
            <person name="Campsteijn C."/>
            <person name="Adamski M."/>
            <person name="Cross I."/>
            <person name="Yadetie F."/>
            <person name="Muffato M."/>
            <person name="Louis A."/>
            <person name="Butcher S."/>
            <person name="Tsagkogeorga G."/>
            <person name="Konrad A."/>
            <person name="Singh S."/>
            <person name="Jensen M.F."/>
            <person name="Cong E.H."/>
            <person name="Eikeseth-Otteraa H."/>
            <person name="Noel B."/>
            <person name="Anthouard V."/>
            <person name="Porcel B.M."/>
            <person name="Kachouri-Lafond R."/>
            <person name="Nishino A."/>
            <person name="Ugolini M."/>
            <person name="Chourrout P."/>
            <person name="Nishida H."/>
            <person name="Aasland R."/>
            <person name="Huzurbazar S."/>
            <person name="Westhof E."/>
            <person name="Delsuc F."/>
            <person name="Lehrach H."/>
            <person name="Reinhardt R."/>
            <person name="Weissenbach J."/>
            <person name="Roy S.W."/>
            <person name="Artiguenave F."/>
            <person name="Postlethwait J.H."/>
            <person name="Manak J.R."/>
            <person name="Thompson E.M."/>
            <person name="Jaillon O."/>
            <person name="Du Pasquier L."/>
            <person name="Boudinot P."/>
            <person name="Liberles D.A."/>
            <person name="Volff J.N."/>
            <person name="Philippe H."/>
            <person name="Lenhard B."/>
            <person name="Roest Crollius H."/>
            <person name="Wincker P."/>
            <person name="Chourrout D."/>
        </authorList>
    </citation>
    <scope>NUCLEOTIDE SEQUENCE [LARGE SCALE GENOMIC DNA]</scope>
</reference>
<dbReference type="PROSITE" id="PS51371">
    <property type="entry name" value="CBS"/>
    <property type="match status" value="1"/>
</dbReference>
<dbReference type="SUPFAM" id="SSF54631">
    <property type="entry name" value="CBS-domain pair"/>
    <property type="match status" value="1"/>
</dbReference>
<evidence type="ECO:0000256" key="7">
    <source>
        <dbReference type="PROSITE-ProRule" id="PRU00703"/>
    </source>
</evidence>
<name>E4Y544_OIKDI</name>
<evidence type="ECO:0000256" key="1">
    <source>
        <dbReference type="ARBA" id="ARBA00004141"/>
    </source>
</evidence>
<feature type="compositionally biased region" description="Basic and acidic residues" evidence="9">
    <location>
        <begin position="749"/>
        <end position="759"/>
    </location>
</feature>
<dbReference type="PANTHER" id="PTHR12064:SF94">
    <property type="entry name" value="UNEXTENDED PROTEIN"/>
    <property type="match status" value="1"/>
</dbReference>
<sequence>MVFTWPSLLLLLLLQSASAQGGPSELYGLKLDNWKVSETNLLAYQAVEDQIAGSLPVAVNGDSRIILFGENLIGRKFVLTTYTGNNGPKCNDHGHTKSVPVLAYAEQLDVGVADINNTAFEDIAAGKYYFCFEDPSNGDVYNHAGNSSIQSIYFVEVDSQTSMLPVPIQTICIGLLLCLSGTFSGLNLGLMALDPQQLKILTTSGTPDEIKFSKSVLPVRIHGNFLLCTLLLGNVLVNNTLTILLDDLTSGTVAIIGATAAIVVFGEIIPQAICSRHGLAVGYHTLPLTYIFMAITGIISYPLGKLLDIVLGEEMGVNYKKQAFLELIKQGQNDLEEDEKIMIEGALKLSEKNVRDVMTPINHVFTVCEEEIIDYDFMGRVSDAGYSRIPVTKRGGRNSDITGLLFLRDLVMLDPDDNTIVSTVTNFYKHQLMTVDQDMKLDDMLEEFKKNHHHLSLVTMPIQTGTETDSKAERETCGIITLEDIIEEIICDEIVDETDQYRDNRSRIRNHKHEKPENPKDFFRNHSEACDPTSNPQNPDNLDEITRAQIAAVQRFMVAEVKPFSQDFISENKLKLLLFQQNSIVYVKRSSETKPLLTRGQPVTQFIVIIEGKAEVQLGEDEMPIEVGPFRCFGVSALLDVKPTNLAENVTIQGSQSIPTGLAGERDSADRSGTPSSHAGVISDATVRIISDEFIYARVTRAEYRQMRNQFEITKAQQLSASMEQLHSTGLSPENTTVANVNETDGSESDIKEPLLGKK</sequence>
<dbReference type="InterPro" id="IPR046342">
    <property type="entry name" value="CBS_dom_sf"/>
</dbReference>
<evidence type="ECO:0000256" key="5">
    <source>
        <dbReference type="ARBA" id="ARBA00022989"/>
    </source>
</evidence>
<protein>
    <recommendedName>
        <fullName evidence="15">CNNM transmembrane domain-containing protein</fullName>
    </recommendedName>
</protein>
<feature type="transmembrane region" description="Helical" evidence="10">
    <location>
        <begin position="251"/>
        <end position="269"/>
    </location>
</feature>
<feature type="transmembrane region" description="Helical" evidence="10">
    <location>
        <begin position="173"/>
        <end position="193"/>
    </location>
</feature>
<evidence type="ECO:0000256" key="11">
    <source>
        <dbReference type="SAM" id="SignalP"/>
    </source>
</evidence>
<dbReference type="Pfam" id="PF00571">
    <property type="entry name" value="CBS"/>
    <property type="match status" value="1"/>
</dbReference>
<organism evidence="14">
    <name type="scientific">Oikopleura dioica</name>
    <name type="common">Tunicate</name>
    <dbReference type="NCBI Taxonomy" id="34765"/>
    <lineage>
        <taxon>Eukaryota</taxon>
        <taxon>Metazoa</taxon>
        <taxon>Chordata</taxon>
        <taxon>Tunicata</taxon>
        <taxon>Appendicularia</taxon>
        <taxon>Copelata</taxon>
        <taxon>Oikopleuridae</taxon>
        <taxon>Oikopleura</taxon>
    </lineage>
</organism>
<evidence type="ECO:0000256" key="6">
    <source>
        <dbReference type="ARBA" id="ARBA00023136"/>
    </source>
</evidence>
<evidence type="ECO:0000256" key="9">
    <source>
        <dbReference type="SAM" id="MobiDB-lite"/>
    </source>
</evidence>
<dbReference type="GO" id="GO:0008340">
    <property type="term" value="P:determination of adult lifespan"/>
    <property type="evidence" value="ECO:0007669"/>
    <property type="project" value="UniProtKB-ARBA"/>
</dbReference>
<keyword evidence="3 8" id="KW-0812">Transmembrane</keyword>
<dbReference type="InterPro" id="IPR002550">
    <property type="entry name" value="CNNM"/>
</dbReference>
<dbReference type="GO" id="GO:0005886">
    <property type="term" value="C:plasma membrane"/>
    <property type="evidence" value="ECO:0007669"/>
    <property type="project" value="TreeGrafter"/>
</dbReference>
<feature type="transmembrane region" description="Helical" evidence="10">
    <location>
        <begin position="281"/>
        <end position="303"/>
    </location>
</feature>
<dbReference type="FunFam" id="3.10.580.10:FF:000006">
    <property type="entry name" value="DUF21 and CBS domain protein"/>
    <property type="match status" value="1"/>
</dbReference>
<dbReference type="PROSITE" id="PS51846">
    <property type="entry name" value="CNNM"/>
    <property type="match status" value="1"/>
</dbReference>
<dbReference type="CDD" id="cd04590">
    <property type="entry name" value="CBS_pair_CorC_HlyC_assoc"/>
    <property type="match status" value="1"/>
</dbReference>
<feature type="signal peptide" evidence="11">
    <location>
        <begin position="1"/>
        <end position="19"/>
    </location>
</feature>
<evidence type="ECO:0000256" key="10">
    <source>
        <dbReference type="SAM" id="Phobius"/>
    </source>
</evidence>
<evidence type="ECO:0000256" key="3">
    <source>
        <dbReference type="ARBA" id="ARBA00022692"/>
    </source>
</evidence>
<evidence type="ECO:0008006" key="15">
    <source>
        <dbReference type="Google" id="ProtNLM"/>
    </source>
</evidence>
<dbReference type="InterPro" id="IPR000644">
    <property type="entry name" value="CBS_dom"/>
</dbReference>
<proteinExistence type="inferred from homology"/>
<dbReference type="AlphaFoldDB" id="E4Y544"/>
<dbReference type="EMBL" id="FN654283">
    <property type="protein sequence ID" value="CBY30792.1"/>
    <property type="molecule type" value="Genomic_DNA"/>
</dbReference>
<evidence type="ECO:0000256" key="4">
    <source>
        <dbReference type="ARBA" id="ARBA00022737"/>
    </source>
</evidence>
<dbReference type="Gene3D" id="3.10.580.10">
    <property type="entry name" value="CBS-domain"/>
    <property type="match status" value="1"/>
</dbReference>
<feature type="compositionally biased region" description="Polar residues" evidence="9">
    <location>
        <begin position="724"/>
        <end position="744"/>
    </location>
</feature>
<dbReference type="InterPro" id="IPR045095">
    <property type="entry name" value="ACDP"/>
</dbReference>
<gene>
    <name evidence="14" type="ORF">GSOID_T00018682001</name>
</gene>
<dbReference type="GO" id="GO:1905941">
    <property type="term" value="P:positive regulation of gonad development"/>
    <property type="evidence" value="ECO:0007669"/>
    <property type="project" value="UniProtKB-ARBA"/>
</dbReference>
<evidence type="ECO:0000256" key="2">
    <source>
        <dbReference type="ARBA" id="ARBA00010484"/>
    </source>
</evidence>
<feature type="domain" description="CBS" evidence="12">
    <location>
        <begin position="428"/>
        <end position="497"/>
    </location>
</feature>
<dbReference type="PANTHER" id="PTHR12064">
    <property type="entry name" value="METAL TRANSPORTER CNNM"/>
    <property type="match status" value="1"/>
</dbReference>
<keyword evidence="4" id="KW-0677">Repeat</keyword>
<comment type="subcellular location">
    <subcellularLocation>
        <location evidence="1">Membrane</location>
        <topology evidence="1">Multi-pass membrane protein</topology>
    </subcellularLocation>
</comment>
<dbReference type="GO" id="GO:0032026">
    <property type="term" value="P:response to magnesium ion"/>
    <property type="evidence" value="ECO:0007669"/>
    <property type="project" value="UniProtKB-ARBA"/>
</dbReference>
<evidence type="ECO:0000259" key="12">
    <source>
        <dbReference type="PROSITE" id="PS51371"/>
    </source>
</evidence>
<evidence type="ECO:0000313" key="14">
    <source>
        <dbReference type="EMBL" id="CBY30792.1"/>
    </source>
</evidence>
<dbReference type="InterPro" id="IPR044751">
    <property type="entry name" value="Ion_transp-like_CBS"/>
</dbReference>
<dbReference type="Pfam" id="PF25562">
    <property type="entry name" value="CNBH_CNNM2_C"/>
    <property type="match status" value="1"/>
</dbReference>
<keyword evidence="5 8" id="KW-1133">Transmembrane helix</keyword>
<keyword evidence="7" id="KW-0129">CBS domain</keyword>
<accession>E4Y544</accession>
<keyword evidence="11" id="KW-0732">Signal</keyword>
<dbReference type="Proteomes" id="UP000011014">
    <property type="component" value="Unassembled WGS sequence"/>
</dbReference>
<dbReference type="Pfam" id="PF01595">
    <property type="entry name" value="CNNM"/>
    <property type="match status" value="1"/>
</dbReference>
<keyword evidence="6 8" id="KW-0472">Membrane</keyword>
<dbReference type="GO" id="GO:0040018">
    <property type="term" value="P:positive regulation of multicellular organism growth"/>
    <property type="evidence" value="ECO:0007669"/>
    <property type="project" value="UniProtKB-ARBA"/>
</dbReference>